<name>A0A369KW58_9BACT</name>
<evidence type="ECO:0008006" key="3">
    <source>
        <dbReference type="Google" id="ProtNLM"/>
    </source>
</evidence>
<sequence length="385" mass="45316">MSILRLHTKLLMCFLILVSCKNKSEEEIKFADSDFGYVFKSPLRQGYSSEIPPDLKPYAIEYEYEDDEIVFKSRKIIRNREDLDFITKATFTSGIIGDLRFKNLDKSTLTPKQISDKLLEAITKVTTHRANAVFAENFPKVDVTPMKSFKHIDFDKLRADISRKRENNFEDTFVEEAKVKRKSYEEEITEKFLNKITSTKNLYNQKNYEEFANEFNSIISFFKIDSILKENSGLIDLVNQIEQECFRGKFVYTKDRPVPIMEQHNNEREGRFKYRGLKTKNFYNSALNLDNNDFYNYIVLQFIVNQFDLYNLYKNYDIVTVQDLLNKQKELLNDSFSKSKILKLTDKKDNLLILFELFKASHENVSAESLVLVEKSISNIIEEIQ</sequence>
<comment type="caution">
    <text evidence="1">The sequence shown here is derived from an EMBL/GenBank/DDBJ whole genome shotgun (WGS) entry which is preliminary data.</text>
</comment>
<dbReference type="PROSITE" id="PS51257">
    <property type="entry name" value="PROKAR_LIPOPROTEIN"/>
    <property type="match status" value="1"/>
</dbReference>
<dbReference type="Proteomes" id="UP000253934">
    <property type="component" value="Unassembled WGS sequence"/>
</dbReference>
<keyword evidence="2" id="KW-1185">Reference proteome</keyword>
<accession>A0A369KW58</accession>
<gene>
    <name evidence="1" type="ORF">DCC88_02460</name>
</gene>
<dbReference type="EMBL" id="QOVW01000016">
    <property type="protein sequence ID" value="RDB36935.1"/>
    <property type="molecule type" value="Genomic_DNA"/>
</dbReference>
<proteinExistence type="predicted"/>
<dbReference type="AlphaFoldDB" id="A0A369KW58"/>
<evidence type="ECO:0000313" key="2">
    <source>
        <dbReference type="Proteomes" id="UP000253934"/>
    </source>
</evidence>
<reference evidence="1" key="1">
    <citation type="submission" date="2018-04" db="EMBL/GenBank/DDBJ databases">
        <title>Draft genome sequence of the Candidatus Spirobacillus cienkowskii, a pathogen of freshwater Daphnia species, reconstructed from hemolymph metagenomic reads.</title>
        <authorList>
            <person name="Bresciani L."/>
            <person name="Lemos L.N."/>
            <person name="Wale N."/>
            <person name="Lin J.Y."/>
            <person name="Fernandes G.R."/>
            <person name="Duffy M.A."/>
            <person name="Rodrigues J.M."/>
        </authorList>
    </citation>
    <scope>NUCLEOTIDE SEQUENCE [LARGE SCALE GENOMIC DNA]</scope>
    <source>
        <strain evidence="1">Binning01</strain>
    </source>
</reference>
<protein>
    <recommendedName>
        <fullName evidence="3">Lipoprotein</fullName>
    </recommendedName>
</protein>
<evidence type="ECO:0000313" key="1">
    <source>
        <dbReference type="EMBL" id="RDB36935.1"/>
    </source>
</evidence>
<organism evidence="1 2">
    <name type="scientific">Spirobacillus cienkowskii</name>
    <dbReference type="NCBI Taxonomy" id="495820"/>
    <lineage>
        <taxon>Bacteria</taxon>
        <taxon>Pseudomonadati</taxon>
        <taxon>Bdellovibrionota</taxon>
        <taxon>Oligoflexia</taxon>
        <taxon>Silvanigrellales</taxon>
        <taxon>Spirobacillus</taxon>
    </lineage>
</organism>